<feature type="transmembrane region" description="Helical" evidence="6">
    <location>
        <begin position="428"/>
        <end position="446"/>
    </location>
</feature>
<evidence type="ECO:0000313" key="7">
    <source>
        <dbReference type="EMBL" id="KAK9764620.1"/>
    </source>
</evidence>
<comment type="subcellular location">
    <subcellularLocation>
        <location evidence="1">Membrane</location>
        <topology evidence="1">Multi-pass membrane protein</topology>
    </subcellularLocation>
</comment>
<keyword evidence="7" id="KW-0675">Receptor</keyword>
<keyword evidence="2 6" id="KW-0812">Transmembrane</keyword>
<dbReference type="InterPro" id="IPR036259">
    <property type="entry name" value="MFS_trans_sf"/>
</dbReference>
<dbReference type="PANTHER" id="PTHR10924:SF4">
    <property type="entry name" value="GH15861P"/>
    <property type="match status" value="1"/>
</dbReference>
<comment type="caution">
    <text evidence="7">The sequence shown here is derived from an EMBL/GenBank/DDBJ whole genome shotgun (WGS) entry which is preliminary data.</text>
</comment>
<dbReference type="Proteomes" id="UP001479436">
    <property type="component" value="Unassembled WGS sequence"/>
</dbReference>
<keyword evidence="3 6" id="KW-1133">Transmembrane helix</keyword>
<feature type="transmembrane region" description="Helical" evidence="6">
    <location>
        <begin position="265"/>
        <end position="290"/>
    </location>
</feature>
<protein>
    <submittedName>
        <fullName evidence="7">Feline leukemia virus subgroup C receptor-protein 2</fullName>
    </submittedName>
</protein>
<dbReference type="EMBL" id="JASJQH010000395">
    <property type="protein sequence ID" value="KAK9764620.1"/>
    <property type="molecule type" value="Genomic_DNA"/>
</dbReference>
<evidence type="ECO:0000256" key="3">
    <source>
        <dbReference type="ARBA" id="ARBA00022989"/>
    </source>
</evidence>
<evidence type="ECO:0000256" key="5">
    <source>
        <dbReference type="SAM" id="MobiDB-lite"/>
    </source>
</evidence>
<organism evidence="7 8">
    <name type="scientific">Basidiobolus ranarum</name>
    <dbReference type="NCBI Taxonomy" id="34480"/>
    <lineage>
        <taxon>Eukaryota</taxon>
        <taxon>Fungi</taxon>
        <taxon>Fungi incertae sedis</taxon>
        <taxon>Zoopagomycota</taxon>
        <taxon>Entomophthoromycotina</taxon>
        <taxon>Basidiobolomycetes</taxon>
        <taxon>Basidiobolales</taxon>
        <taxon>Basidiobolaceae</taxon>
        <taxon>Basidiobolus</taxon>
    </lineage>
</organism>
<evidence type="ECO:0000256" key="1">
    <source>
        <dbReference type="ARBA" id="ARBA00004141"/>
    </source>
</evidence>
<feature type="transmembrane region" description="Helical" evidence="6">
    <location>
        <begin position="368"/>
        <end position="389"/>
    </location>
</feature>
<sequence length="462" mass="51143">MNEAVIESTSQESVAEMSEQQPLLKSSQKSQYALENKRWLILFAFSILSFSSAAMWITFAPCQAIFMEFFGQQSTFYVNSLSTIYMMVYPILFLPSLWVFEFGQSSAASQGGGLRQVILVGASLNCLGALFRFFGGWAVNFWVLFVGQLLAAVGQVFILGIPPRLASVWFGSHERNTASAIGVTSNNLGVALGFLLSPVFIRDKTALNDIPIYLMYQFIFCAFILVLVFFTFDSKPKTPPSCSVILETPHAVIQSIKILLSNSSFILLFMAYGIVVGGQYAVSTLLAQIILPMHPTYTETAIGQIGFWFIIVGVISGILCGLYLDKTYKYKEMCRFLFVGTLLSFLGFHLIVEFGTFTLVFISSLSYGFFSSAIIPGVFQYAGELYYPLSETTSAGLLNSAAQIFGILFTVGMDLLNHKNQAYPMKEANWILTGFTTIGFLLAWCVDGNLNRKEVEDADLLD</sequence>
<dbReference type="InterPro" id="IPR049680">
    <property type="entry name" value="FLVCR1-2_SLC49-like"/>
</dbReference>
<feature type="transmembrane region" description="Helical" evidence="6">
    <location>
        <begin position="181"/>
        <end position="201"/>
    </location>
</feature>
<dbReference type="InterPro" id="IPR011701">
    <property type="entry name" value="MFS"/>
</dbReference>
<feature type="transmembrane region" description="Helical" evidence="6">
    <location>
        <begin position="39"/>
        <end position="57"/>
    </location>
</feature>
<keyword evidence="8" id="KW-1185">Reference proteome</keyword>
<dbReference type="PANTHER" id="PTHR10924">
    <property type="entry name" value="MAJOR FACILITATOR SUPERFAMILY PROTEIN-RELATED"/>
    <property type="match status" value="1"/>
</dbReference>
<reference evidence="7 8" key="1">
    <citation type="submission" date="2023-04" db="EMBL/GenBank/DDBJ databases">
        <title>Genome of Basidiobolus ranarum AG-B5.</title>
        <authorList>
            <person name="Stajich J.E."/>
            <person name="Carter-House D."/>
            <person name="Gryganskyi A."/>
        </authorList>
    </citation>
    <scope>NUCLEOTIDE SEQUENCE [LARGE SCALE GENOMIC DNA]</scope>
    <source>
        <strain evidence="7 8">AG-B5</strain>
    </source>
</reference>
<evidence type="ECO:0000256" key="6">
    <source>
        <dbReference type="SAM" id="Phobius"/>
    </source>
</evidence>
<feature type="transmembrane region" description="Helical" evidence="6">
    <location>
        <begin position="77"/>
        <end position="100"/>
    </location>
</feature>
<dbReference type="Gene3D" id="1.20.1250.20">
    <property type="entry name" value="MFS general substrate transporter like domains"/>
    <property type="match status" value="2"/>
</dbReference>
<keyword evidence="4 6" id="KW-0472">Membrane</keyword>
<accession>A0ABR2WT09</accession>
<feature type="transmembrane region" description="Helical" evidence="6">
    <location>
        <begin position="112"/>
        <end position="135"/>
    </location>
</feature>
<feature type="transmembrane region" description="Helical" evidence="6">
    <location>
        <begin position="213"/>
        <end position="232"/>
    </location>
</feature>
<dbReference type="SUPFAM" id="SSF103473">
    <property type="entry name" value="MFS general substrate transporter"/>
    <property type="match status" value="1"/>
</dbReference>
<gene>
    <name evidence="7" type="primary">FLVCR2</name>
    <name evidence="7" type="ORF">K7432_007723</name>
</gene>
<proteinExistence type="predicted"/>
<evidence type="ECO:0000256" key="2">
    <source>
        <dbReference type="ARBA" id="ARBA00022692"/>
    </source>
</evidence>
<feature type="transmembrane region" description="Helical" evidence="6">
    <location>
        <begin position="302"/>
        <end position="324"/>
    </location>
</feature>
<feature type="region of interest" description="Disordered" evidence="5">
    <location>
        <begin position="1"/>
        <end position="20"/>
    </location>
</feature>
<evidence type="ECO:0000313" key="8">
    <source>
        <dbReference type="Proteomes" id="UP001479436"/>
    </source>
</evidence>
<name>A0ABR2WT09_9FUNG</name>
<feature type="transmembrane region" description="Helical" evidence="6">
    <location>
        <begin position="336"/>
        <end position="362"/>
    </location>
</feature>
<dbReference type="Pfam" id="PF07690">
    <property type="entry name" value="MFS_1"/>
    <property type="match status" value="1"/>
</dbReference>
<feature type="transmembrane region" description="Helical" evidence="6">
    <location>
        <begin position="141"/>
        <end position="161"/>
    </location>
</feature>
<feature type="transmembrane region" description="Helical" evidence="6">
    <location>
        <begin position="396"/>
        <end position="416"/>
    </location>
</feature>
<evidence type="ECO:0000256" key="4">
    <source>
        <dbReference type="ARBA" id="ARBA00023136"/>
    </source>
</evidence>